<keyword evidence="1" id="KW-0597">Phosphoprotein</keyword>
<dbReference type="PANTHER" id="PTHR44591">
    <property type="entry name" value="STRESS RESPONSE REGULATOR PROTEIN 1"/>
    <property type="match status" value="1"/>
</dbReference>
<dbReference type="PROSITE" id="PS50110">
    <property type="entry name" value="RESPONSE_REGULATORY"/>
    <property type="match status" value="1"/>
</dbReference>
<dbReference type="AlphaFoldDB" id="A0A3B0UVP8"/>
<accession>A0A3B0UVP8</accession>
<reference evidence="3" key="1">
    <citation type="submission" date="2018-06" db="EMBL/GenBank/DDBJ databases">
        <authorList>
            <person name="Zhirakovskaya E."/>
        </authorList>
    </citation>
    <scope>NUCLEOTIDE SEQUENCE</scope>
</reference>
<dbReference type="InterPro" id="IPR001789">
    <property type="entry name" value="Sig_transdc_resp-reg_receiver"/>
</dbReference>
<gene>
    <name evidence="3" type="ORF">MNBD_DELTA02-1021</name>
</gene>
<evidence type="ECO:0000256" key="1">
    <source>
        <dbReference type="ARBA" id="ARBA00022553"/>
    </source>
</evidence>
<dbReference type="EMBL" id="UOEZ01000018">
    <property type="protein sequence ID" value="VAW35061.1"/>
    <property type="molecule type" value="Genomic_DNA"/>
</dbReference>
<dbReference type="SMART" id="SM00448">
    <property type="entry name" value="REC"/>
    <property type="match status" value="1"/>
</dbReference>
<dbReference type="Gene3D" id="3.40.50.2300">
    <property type="match status" value="1"/>
</dbReference>
<dbReference type="CDD" id="cd00156">
    <property type="entry name" value="REC"/>
    <property type="match status" value="1"/>
</dbReference>
<feature type="domain" description="Response regulatory" evidence="2">
    <location>
        <begin position="26"/>
        <end position="143"/>
    </location>
</feature>
<name>A0A3B0UVP8_9ZZZZ</name>
<evidence type="ECO:0000259" key="2">
    <source>
        <dbReference type="PROSITE" id="PS50110"/>
    </source>
</evidence>
<dbReference type="SUPFAM" id="SSF52172">
    <property type="entry name" value="CheY-like"/>
    <property type="match status" value="1"/>
</dbReference>
<sequence>MQSHAGEAVKRGAGKRLRGTAPEDKAILIVDDEETVGLGMSEMLKLSGFKAAFVTGGSAAIEEVRKSGYSLVFMDIIMPGLNGLDAYRLIREIDPNIKVVLFTGFYKDADTVITEGVKEGMIDEFIRKPFFASEIIDIARKYV</sequence>
<dbReference type="Pfam" id="PF00072">
    <property type="entry name" value="Response_reg"/>
    <property type="match status" value="1"/>
</dbReference>
<dbReference type="PANTHER" id="PTHR44591:SF3">
    <property type="entry name" value="RESPONSE REGULATORY DOMAIN-CONTAINING PROTEIN"/>
    <property type="match status" value="1"/>
</dbReference>
<protein>
    <recommendedName>
        <fullName evidence="2">Response regulatory domain-containing protein</fullName>
    </recommendedName>
</protein>
<evidence type="ECO:0000313" key="3">
    <source>
        <dbReference type="EMBL" id="VAW35061.1"/>
    </source>
</evidence>
<dbReference type="InterPro" id="IPR011006">
    <property type="entry name" value="CheY-like_superfamily"/>
</dbReference>
<organism evidence="3">
    <name type="scientific">hydrothermal vent metagenome</name>
    <dbReference type="NCBI Taxonomy" id="652676"/>
    <lineage>
        <taxon>unclassified sequences</taxon>
        <taxon>metagenomes</taxon>
        <taxon>ecological metagenomes</taxon>
    </lineage>
</organism>
<dbReference type="InterPro" id="IPR050595">
    <property type="entry name" value="Bact_response_regulator"/>
</dbReference>
<dbReference type="GO" id="GO:0000160">
    <property type="term" value="P:phosphorelay signal transduction system"/>
    <property type="evidence" value="ECO:0007669"/>
    <property type="project" value="InterPro"/>
</dbReference>
<proteinExistence type="predicted"/>